<keyword evidence="2" id="KW-1133">Transmembrane helix</keyword>
<feature type="compositionally biased region" description="Basic and acidic residues" evidence="1">
    <location>
        <begin position="95"/>
        <end position="150"/>
    </location>
</feature>
<gene>
    <name evidence="3" type="ORF">B0T20DRAFT_474120</name>
</gene>
<accession>A0AAE0NRJ2</accession>
<keyword evidence="2" id="KW-0812">Transmembrane</keyword>
<feature type="transmembrane region" description="Helical" evidence="2">
    <location>
        <begin position="216"/>
        <end position="236"/>
    </location>
</feature>
<reference evidence="3" key="2">
    <citation type="submission" date="2023-07" db="EMBL/GenBank/DDBJ databases">
        <authorList>
            <consortium name="Lawrence Berkeley National Laboratory"/>
            <person name="Haridas S."/>
            <person name="Hensen N."/>
            <person name="Bonometti L."/>
            <person name="Westerberg I."/>
            <person name="Brannstrom I.O."/>
            <person name="Guillou S."/>
            <person name="Cros-Aarteil S."/>
            <person name="Calhoun S."/>
            <person name="Kuo A."/>
            <person name="Mondo S."/>
            <person name="Pangilinan J."/>
            <person name="Riley R."/>
            <person name="LaButti K."/>
            <person name="Andreopoulos B."/>
            <person name="Lipzen A."/>
            <person name="Chen C."/>
            <person name="Yanf M."/>
            <person name="Daum C."/>
            <person name="Ng V."/>
            <person name="Clum A."/>
            <person name="Steindorff A."/>
            <person name="Ohm R."/>
            <person name="Martin F."/>
            <person name="Silar P."/>
            <person name="Natvig D."/>
            <person name="Lalanne C."/>
            <person name="Gautier V."/>
            <person name="Ament-velasquez S.L."/>
            <person name="Kruys A."/>
            <person name="Hutchinson M.I."/>
            <person name="Powell A.J."/>
            <person name="Barry K."/>
            <person name="Miller A.N."/>
            <person name="Grigoriev I.V."/>
            <person name="Debuchy R."/>
            <person name="Gladieux P."/>
            <person name="Thoren M.H."/>
            <person name="Johannesson H."/>
        </authorList>
    </citation>
    <scope>NUCLEOTIDE SEQUENCE</scope>
    <source>
        <strain evidence="3">FGSC 1904</strain>
    </source>
</reference>
<comment type="caution">
    <text evidence="3">The sequence shown here is derived from an EMBL/GenBank/DDBJ whole genome shotgun (WGS) entry which is preliminary data.</text>
</comment>
<feature type="region of interest" description="Disordered" evidence="1">
    <location>
        <begin position="1"/>
        <end position="150"/>
    </location>
</feature>
<keyword evidence="2" id="KW-0472">Membrane</keyword>
<reference evidence="3" key="1">
    <citation type="journal article" date="2023" name="Mol. Phylogenet. Evol.">
        <title>Genome-scale phylogeny and comparative genomics of the fungal order Sordariales.</title>
        <authorList>
            <person name="Hensen N."/>
            <person name="Bonometti L."/>
            <person name="Westerberg I."/>
            <person name="Brannstrom I.O."/>
            <person name="Guillou S."/>
            <person name="Cros-Aarteil S."/>
            <person name="Calhoun S."/>
            <person name="Haridas S."/>
            <person name="Kuo A."/>
            <person name="Mondo S."/>
            <person name="Pangilinan J."/>
            <person name="Riley R."/>
            <person name="LaButti K."/>
            <person name="Andreopoulos B."/>
            <person name="Lipzen A."/>
            <person name="Chen C."/>
            <person name="Yan M."/>
            <person name="Daum C."/>
            <person name="Ng V."/>
            <person name="Clum A."/>
            <person name="Steindorff A."/>
            <person name="Ohm R.A."/>
            <person name="Martin F."/>
            <person name="Silar P."/>
            <person name="Natvig D.O."/>
            <person name="Lalanne C."/>
            <person name="Gautier V."/>
            <person name="Ament-Velasquez S.L."/>
            <person name="Kruys A."/>
            <person name="Hutchinson M.I."/>
            <person name="Powell A.J."/>
            <person name="Barry K."/>
            <person name="Miller A.N."/>
            <person name="Grigoriev I.V."/>
            <person name="Debuchy R."/>
            <person name="Gladieux P."/>
            <person name="Hiltunen Thoren M."/>
            <person name="Johannesson H."/>
        </authorList>
    </citation>
    <scope>NUCLEOTIDE SEQUENCE</scope>
    <source>
        <strain evidence="3">FGSC 1904</strain>
    </source>
</reference>
<dbReference type="AlphaFoldDB" id="A0AAE0NRJ2"/>
<evidence type="ECO:0000313" key="3">
    <source>
        <dbReference type="EMBL" id="KAK3386398.1"/>
    </source>
</evidence>
<feature type="compositionally biased region" description="Basic and acidic residues" evidence="1">
    <location>
        <begin position="22"/>
        <end position="31"/>
    </location>
</feature>
<feature type="transmembrane region" description="Helical" evidence="2">
    <location>
        <begin position="166"/>
        <end position="187"/>
    </location>
</feature>
<dbReference type="EMBL" id="JAUTDP010000019">
    <property type="protein sequence ID" value="KAK3386398.1"/>
    <property type="molecule type" value="Genomic_DNA"/>
</dbReference>
<evidence type="ECO:0000313" key="4">
    <source>
        <dbReference type="Proteomes" id="UP001281003"/>
    </source>
</evidence>
<proteinExistence type="predicted"/>
<dbReference type="Proteomes" id="UP001281003">
    <property type="component" value="Unassembled WGS sequence"/>
</dbReference>
<sequence>MPARYKQIARASTGGKSPRRQPYMDREERDSFASGVTRFLEHSEDDDNKSSFDYGKAETLEPPPLEDSDAENHSEKAKDIDTMITQQPWEPIPWKSKEVKPSETKAWDTRSWETKPCDTKPKKIERKKTEPKQTEPKKIEPKEVKPDEKNTPIADQQHKVMPTLRVSLKTVQIAASLALAAFCLWALRCFSVLESRMTSAATALEKLDTGSSGNNGYVFALYVVPMVGMAACSVWMHRRLDDLESRITTKAA</sequence>
<feature type="compositionally biased region" description="Basic and acidic residues" evidence="1">
    <location>
        <begin position="70"/>
        <end position="81"/>
    </location>
</feature>
<evidence type="ECO:0000256" key="2">
    <source>
        <dbReference type="SAM" id="Phobius"/>
    </source>
</evidence>
<name>A0AAE0NRJ2_SORBR</name>
<protein>
    <submittedName>
        <fullName evidence="3">Uncharacterized protein</fullName>
    </submittedName>
</protein>
<evidence type="ECO:0000256" key="1">
    <source>
        <dbReference type="SAM" id="MobiDB-lite"/>
    </source>
</evidence>
<keyword evidence="4" id="KW-1185">Reference proteome</keyword>
<organism evidence="3 4">
    <name type="scientific">Sordaria brevicollis</name>
    <dbReference type="NCBI Taxonomy" id="83679"/>
    <lineage>
        <taxon>Eukaryota</taxon>
        <taxon>Fungi</taxon>
        <taxon>Dikarya</taxon>
        <taxon>Ascomycota</taxon>
        <taxon>Pezizomycotina</taxon>
        <taxon>Sordariomycetes</taxon>
        <taxon>Sordariomycetidae</taxon>
        <taxon>Sordariales</taxon>
        <taxon>Sordariaceae</taxon>
        <taxon>Sordaria</taxon>
    </lineage>
</organism>